<dbReference type="GO" id="GO:0005886">
    <property type="term" value="C:plasma membrane"/>
    <property type="evidence" value="ECO:0007669"/>
    <property type="project" value="UniProtKB-SubCell"/>
</dbReference>
<evidence type="ECO:0000259" key="10">
    <source>
        <dbReference type="PROSITE" id="PS51713"/>
    </source>
</evidence>
<keyword evidence="5 6" id="KW-0342">GTP-binding</keyword>
<comment type="function">
    <text evidence="6">An essential GTPase that binds both GDP and GTP, with rapid nucleotide exchange. Plays a role in 16S rRNA processing and 30S ribosomal subunit biogenesis and possibly also in cell cycle regulation and energy metabolism.</text>
</comment>
<dbReference type="InterPro" id="IPR005225">
    <property type="entry name" value="Small_GTP-bd"/>
</dbReference>
<evidence type="ECO:0000256" key="7">
    <source>
        <dbReference type="PROSITE-ProRule" id="PRU01050"/>
    </source>
</evidence>
<feature type="region of interest" description="G4" evidence="7">
    <location>
        <begin position="137"/>
        <end position="140"/>
    </location>
</feature>
<dbReference type="InterPro" id="IPR009019">
    <property type="entry name" value="KH_sf_prok-type"/>
</dbReference>
<dbReference type="PROSITE" id="PS50823">
    <property type="entry name" value="KH_TYPE_2"/>
    <property type="match status" value="1"/>
</dbReference>
<dbReference type="HAMAP" id="MF_00367">
    <property type="entry name" value="GTPase_Era"/>
    <property type="match status" value="1"/>
</dbReference>
<evidence type="ECO:0000256" key="5">
    <source>
        <dbReference type="ARBA" id="ARBA00023134"/>
    </source>
</evidence>
<evidence type="ECO:0000256" key="8">
    <source>
        <dbReference type="RuleBase" id="RU003761"/>
    </source>
</evidence>
<feature type="region of interest" description="G1" evidence="7">
    <location>
        <begin position="28"/>
        <end position="35"/>
    </location>
</feature>
<feature type="domain" description="Era-type G" evidence="10">
    <location>
        <begin position="20"/>
        <end position="187"/>
    </location>
</feature>
<keyword evidence="6" id="KW-0963">Cytoplasm</keyword>
<dbReference type="NCBIfam" id="NF000908">
    <property type="entry name" value="PRK00089.1"/>
    <property type="match status" value="1"/>
</dbReference>
<comment type="subunit">
    <text evidence="6">Monomer.</text>
</comment>
<dbReference type="Gene3D" id="3.30.300.20">
    <property type="match status" value="1"/>
</dbReference>
<dbReference type="InterPro" id="IPR015946">
    <property type="entry name" value="KH_dom-like_a/b"/>
</dbReference>
<evidence type="ECO:0000256" key="6">
    <source>
        <dbReference type="HAMAP-Rule" id="MF_00367"/>
    </source>
</evidence>
<dbReference type="InterPro" id="IPR006073">
    <property type="entry name" value="GTP-bd"/>
</dbReference>
<evidence type="ECO:0000256" key="4">
    <source>
        <dbReference type="ARBA" id="ARBA00022884"/>
    </source>
</evidence>
<keyword evidence="6" id="KW-0472">Membrane</keyword>
<dbReference type="CDD" id="cd22534">
    <property type="entry name" value="KH-II_Era"/>
    <property type="match status" value="1"/>
</dbReference>
<dbReference type="GO" id="GO:0000028">
    <property type="term" value="P:ribosomal small subunit assembly"/>
    <property type="evidence" value="ECO:0007669"/>
    <property type="project" value="TreeGrafter"/>
</dbReference>
<feature type="binding site" evidence="6">
    <location>
        <begin position="28"/>
        <end position="35"/>
    </location>
    <ligand>
        <name>GTP</name>
        <dbReference type="ChEBI" id="CHEBI:37565"/>
    </ligand>
</feature>
<feature type="region of interest" description="G2" evidence="7">
    <location>
        <begin position="54"/>
        <end position="58"/>
    </location>
</feature>
<evidence type="ECO:0000256" key="3">
    <source>
        <dbReference type="ARBA" id="ARBA00022741"/>
    </source>
</evidence>
<evidence type="ECO:0000256" key="2">
    <source>
        <dbReference type="ARBA" id="ARBA00020484"/>
    </source>
</evidence>
<dbReference type="Proteomes" id="UP000594688">
    <property type="component" value="Chromosome"/>
</dbReference>
<keyword evidence="3 6" id="KW-0547">Nucleotide-binding</keyword>
<comment type="similarity">
    <text evidence="1 6 7 8">Belongs to the TRAFAC class TrmE-Era-EngA-EngB-Septin-like GTPase superfamily. Era GTPase family.</text>
</comment>
<dbReference type="InterPro" id="IPR030388">
    <property type="entry name" value="G_ERA_dom"/>
</dbReference>
<dbReference type="Gene3D" id="3.40.50.300">
    <property type="entry name" value="P-loop containing nucleotide triphosphate hydrolases"/>
    <property type="match status" value="1"/>
</dbReference>
<dbReference type="InterPro" id="IPR027417">
    <property type="entry name" value="P-loop_NTPase"/>
</dbReference>
<evidence type="ECO:0000256" key="1">
    <source>
        <dbReference type="ARBA" id="ARBA00007921"/>
    </source>
</evidence>
<keyword evidence="6" id="KW-0690">Ribosome biogenesis</keyword>
<dbReference type="SUPFAM" id="SSF54814">
    <property type="entry name" value="Prokaryotic type KH domain (KH-domain type II)"/>
    <property type="match status" value="1"/>
</dbReference>
<evidence type="ECO:0000313" key="11">
    <source>
        <dbReference type="EMBL" id="QPJ63804.1"/>
    </source>
</evidence>
<keyword evidence="6" id="KW-0699">rRNA-binding</keyword>
<dbReference type="GO" id="GO:0070181">
    <property type="term" value="F:small ribosomal subunit rRNA binding"/>
    <property type="evidence" value="ECO:0007669"/>
    <property type="project" value="UniProtKB-UniRule"/>
</dbReference>
<dbReference type="CDD" id="cd04163">
    <property type="entry name" value="Era"/>
    <property type="match status" value="1"/>
</dbReference>
<dbReference type="GO" id="GO:0043024">
    <property type="term" value="F:ribosomal small subunit binding"/>
    <property type="evidence" value="ECO:0007669"/>
    <property type="project" value="TreeGrafter"/>
</dbReference>
<evidence type="ECO:0000259" key="9">
    <source>
        <dbReference type="PROSITE" id="PS50823"/>
    </source>
</evidence>
<dbReference type="GO" id="GO:0005525">
    <property type="term" value="F:GTP binding"/>
    <property type="evidence" value="ECO:0007669"/>
    <property type="project" value="UniProtKB-UniRule"/>
</dbReference>
<gene>
    <name evidence="6" type="primary">era</name>
    <name evidence="11" type="ORF">G3M70_12455</name>
</gene>
<accession>A0A7T0BZH1</accession>
<dbReference type="Pfam" id="PF07650">
    <property type="entry name" value="KH_2"/>
    <property type="match status" value="1"/>
</dbReference>
<feature type="region of interest" description="G5" evidence="7">
    <location>
        <begin position="166"/>
        <end position="168"/>
    </location>
</feature>
<comment type="subcellular location">
    <subcellularLocation>
        <location evidence="6">Cytoplasm</location>
    </subcellularLocation>
    <subcellularLocation>
        <location evidence="6">Cell membrane</location>
        <topology evidence="6">Peripheral membrane protein</topology>
    </subcellularLocation>
</comment>
<protein>
    <recommendedName>
        <fullName evidence="2 6">GTPase Era</fullName>
    </recommendedName>
</protein>
<feature type="region of interest" description="G3" evidence="7">
    <location>
        <begin position="75"/>
        <end position="78"/>
    </location>
</feature>
<dbReference type="SUPFAM" id="SSF52540">
    <property type="entry name" value="P-loop containing nucleoside triphosphate hydrolases"/>
    <property type="match status" value="1"/>
</dbReference>
<sequence>MTTEATVSDKTQAGEGTGFRSGYVSLVGKPNVGKSTLLNRLVARKLAAMSRRPQTTRNKITGVCHLEGGQIILLDTPGIHQATNALNKRMVKAAIQTFNDADRILFMVSAPDGFTPEDRFVLEALKSSSTPMTLAINKLDRVAKPELLSLMDLLQKEDTFEDIVPISALKEDGLDVLKEVLLSGLPEGPAYFPDDLVTDCPEEFLTGEIIREKIIKLTHLELPYAVAVVVESMREGIKEGVTVIDATVYAEKASQKRILIGSGGQLIKKIGTQAREELERRLGGKVVLKLFVKVKPGWRDNSKTLKELVYIHDPS</sequence>
<dbReference type="PANTHER" id="PTHR42698">
    <property type="entry name" value="GTPASE ERA"/>
    <property type="match status" value="1"/>
</dbReference>
<dbReference type="AlphaFoldDB" id="A0A7T0BZH1"/>
<keyword evidence="6" id="KW-1003">Cell membrane</keyword>
<feature type="binding site" evidence="6">
    <location>
        <begin position="75"/>
        <end position="79"/>
    </location>
    <ligand>
        <name>GTP</name>
        <dbReference type="ChEBI" id="CHEBI:37565"/>
    </ligand>
</feature>
<dbReference type="FunFam" id="3.40.50.300:FF:000094">
    <property type="entry name" value="GTPase Era"/>
    <property type="match status" value="1"/>
</dbReference>
<dbReference type="PROSITE" id="PS51713">
    <property type="entry name" value="G_ERA"/>
    <property type="match status" value="1"/>
</dbReference>
<evidence type="ECO:0000313" key="12">
    <source>
        <dbReference type="Proteomes" id="UP000594688"/>
    </source>
</evidence>
<dbReference type="InterPro" id="IPR004044">
    <property type="entry name" value="KH_dom_type_2"/>
</dbReference>
<name>A0A7T0BZH1_9BACT</name>
<proteinExistence type="inferred from homology"/>
<reference evidence="11 12" key="1">
    <citation type="submission" date="2020-02" db="EMBL/GenBank/DDBJ databases">
        <title>Genomic and physiological characterization of two novel Nitrospinaceae genera.</title>
        <authorList>
            <person name="Mueller A.J."/>
            <person name="Jung M.-Y."/>
            <person name="Strachan C.R."/>
            <person name="Herbold C.W."/>
            <person name="Kirkegaard R.H."/>
            <person name="Daims H."/>
        </authorList>
    </citation>
    <scope>NUCLEOTIDE SEQUENCE [LARGE SCALE GENOMIC DNA]</scope>
    <source>
        <strain evidence="11">EB</strain>
    </source>
</reference>
<dbReference type="NCBIfam" id="TIGR00436">
    <property type="entry name" value="era"/>
    <property type="match status" value="1"/>
</dbReference>
<feature type="binding site" evidence="6">
    <location>
        <begin position="137"/>
        <end position="140"/>
    </location>
    <ligand>
        <name>GTP</name>
        <dbReference type="ChEBI" id="CHEBI:37565"/>
    </ligand>
</feature>
<keyword evidence="4 6" id="KW-0694">RNA-binding</keyword>
<feature type="domain" description="KH type-2" evidence="9">
    <location>
        <begin position="218"/>
        <end position="296"/>
    </location>
</feature>
<dbReference type="PANTHER" id="PTHR42698:SF1">
    <property type="entry name" value="GTPASE ERA, MITOCHONDRIAL"/>
    <property type="match status" value="1"/>
</dbReference>
<dbReference type="GO" id="GO:0003924">
    <property type="term" value="F:GTPase activity"/>
    <property type="evidence" value="ECO:0007669"/>
    <property type="project" value="UniProtKB-UniRule"/>
</dbReference>
<dbReference type="Pfam" id="PF01926">
    <property type="entry name" value="MMR_HSR1"/>
    <property type="match status" value="1"/>
</dbReference>
<dbReference type="InterPro" id="IPR005662">
    <property type="entry name" value="GTPase_Era-like"/>
</dbReference>
<dbReference type="GO" id="GO:0005829">
    <property type="term" value="C:cytosol"/>
    <property type="evidence" value="ECO:0007669"/>
    <property type="project" value="TreeGrafter"/>
</dbReference>
<dbReference type="EMBL" id="CP048685">
    <property type="protein sequence ID" value="QPJ63804.1"/>
    <property type="molecule type" value="Genomic_DNA"/>
</dbReference>
<organism evidence="11 12">
    <name type="scientific">Candidatus Nitronauta litoralis</name>
    <dbReference type="NCBI Taxonomy" id="2705533"/>
    <lineage>
        <taxon>Bacteria</taxon>
        <taxon>Pseudomonadati</taxon>
        <taxon>Nitrospinota/Tectimicrobiota group</taxon>
        <taxon>Nitrospinota</taxon>
        <taxon>Nitrospinia</taxon>
        <taxon>Nitrospinales</taxon>
        <taxon>Nitrospinaceae</taxon>
        <taxon>Candidatus Nitronauta</taxon>
    </lineage>
</organism>
<dbReference type="NCBIfam" id="TIGR00231">
    <property type="entry name" value="small_GTP"/>
    <property type="match status" value="1"/>
</dbReference>
<dbReference type="KEGG" id="nli:G3M70_12455"/>